<feature type="compositionally biased region" description="Polar residues" evidence="1">
    <location>
        <begin position="203"/>
        <end position="226"/>
    </location>
</feature>
<evidence type="ECO:0000313" key="3">
    <source>
        <dbReference type="EMBL" id="KAF7504730.1"/>
    </source>
</evidence>
<feature type="signal peptide" evidence="2">
    <location>
        <begin position="1"/>
        <end position="19"/>
    </location>
</feature>
<feature type="compositionally biased region" description="Low complexity" evidence="1">
    <location>
        <begin position="271"/>
        <end position="291"/>
    </location>
</feature>
<proteinExistence type="predicted"/>
<feature type="compositionally biased region" description="Polar residues" evidence="1">
    <location>
        <begin position="402"/>
        <end position="416"/>
    </location>
</feature>
<comment type="caution">
    <text evidence="3">The sequence shown here is derived from an EMBL/GenBank/DDBJ whole genome shotgun (WGS) entry which is preliminary data.</text>
</comment>
<dbReference type="AlphaFoldDB" id="A0A8H7E0W2"/>
<evidence type="ECO:0000256" key="2">
    <source>
        <dbReference type="SAM" id="SignalP"/>
    </source>
</evidence>
<feature type="compositionally biased region" description="Polar residues" evidence="1">
    <location>
        <begin position="297"/>
        <end position="321"/>
    </location>
</feature>
<name>A0A8H7E0W2_9EURO</name>
<dbReference type="EMBL" id="JAACFV010000129">
    <property type="protein sequence ID" value="KAF7504730.1"/>
    <property type="molecule type" value="Genomic_DNA"/>
</dbReference>
<feature type="compositionally biased region" description="Pro residues" evidence="1">
    <location>
        <begin position="333"/>
        <end position="343"/>
    </location>
</feature>
<organism evidence="3 4">
    <name type="scientific">Endocarpon pusillum</name>
    <dbReference type="NCBI Taxonomy" id="364733"/>
    <lineage>
        <taxon>Eukaryota</taxon>
        <taxon>Fungi</taxon>
        <taxon>Dikarya</taxon>
        <taxon>Ascomycota</taxon>
        <taxon>Pezizomycotina</taxon>
        <taxon>Eurotiomycetes</taxon>
        <taxon>Chaetothyriomycetidae</taxon>
        <taxon>Verrucariales</taxon>
        <taxon>Verrucariaceae</taxon>
        <taxon>Endocarpon</taxon>
    </lineage>
</organism>
<feature type="compositionally biased region" description="Polar residues" evidence="1">
    <location>
        <begin position="240"/>
        <end position="265"/>
    </location>
</feature>
<gene>
    <name evidence="3" type="ORF">GJ744_001799</name>
</gene>
<feature type="region of interest" description="Disordered" evidence="1">
    <location>
        <begin position="433"/>
        <end position="459"/>
    </location>
</feature>
<protein>
    <submittedName>
        <fullName evidence="3">Uncharacterized protein</fullName>
    </submittedName>
</protein>
<dbReference type="OrthoDB" id="4161770at2759"/>
<feature type="region of interest" description="Disordered" evidence="1">
    <location>
        <begin position="58"/>
        <end position="80"/>
    </location>
</feature>
<accession>A0A8H7E0W2</accession>
<sequence length="553" mass="54671">MFFFLVAVCYTLLIKFALAGPIHRNYDVVRRGHPLSRRFIAFSNPISFHLLHATETGATGLSPSTTEPTLPASTSNGKEDGKVPAVGVGAGNTSLLALLSSTLTSSTEPATSTIPPSSSVVAINPTNSQVQEAAPASTQSKQVGKVPAVGVGSGNTSLLTILSSAIDAATQTSVAVAASSTEAAIPSSPSIAASSTVDAAAESSTPDAASSTVATVVQPSTSSTIQGGVPSPLSSSSSSTIDPNIQPSTSAVAAEVQPTQSTVQNAEPVVPSSTLCPSMSTSSAAIDDSSIVPIPATQESSSTIENATASEANSQSGTPTVSPVPALGSPERSIPPVPVPEPTVDPAAGASSPEQSSTTSELAAINNPTIPAGATVTLQITTTMMTTVPVSEPAPAAPETPLAQSIDSSVTPSGDTAKTLTISLPVTMVTTVSDTSESPSVPQISSTLTSPGPLASTTVTPLVSPESLVTPSDPVIPTPPPLVAIQTPGASSEATPAVPTPAPTGSAADITIPLGAFSIILQSAPVPTASANTVIPVMGPFITVTVTTTVTAG</sequence>
<dbReference type="Proteomes" id="UP000606974">
    <property type="component" value="Unassembled WGS sequence"/>
</dbReference>
<evidence type="ECO:0000313" key="4">
    <source>
        <dbReference type="Proteomes" id="UP000606974"/>
    </source>
</evidence>
<feature type="chain" id="PRO_5034947050" evidence="2">
    <location>
        <begin position="20"/>
        <end position="553"/>
    </location>
</feature>
<feature type="region of interest" description="Disordered" evidence="1">
    <location>
        <begin position="390"/>
        <end position="416"/>
    </location>
</feature>
<feature type="region of interest" description="Disordered" evidence="1">
    <location>
        <begin position="203"/>
        <end position="368"/>
    </location>
</feature>
<keyword evidence="2" id="KW-0732">Signal</keyword>
<feature type="compositionally biased region" description="Polar residues" evidence="1">
    <location>
        <begin position="352"/>
        <end position="368"/>
    </location>
</feature>
<keyword evidence="4" id="KW-1185">Reference proteome</keyword>
<feature type="compositionally biased region" description="Polar residues" evidence="1">
    <location>
        <begin position="58"/>
        <end position="76"/>
    </location>
</feature>
<reference evidence="3" key="1">
    <citation type="submission" date="2020-02" db="EMBL/GenBank/DDBJ databases">
        <authorList>
            <person name="Palmer J.M."/>
        </authorList>
    </citation>
    <scope>NUCLEOTIDE SEQUENCE</scope>
    <source>
        <strain evidence="3">EPUS1.4</strain>
        <tissue evidence="3">Thallus</tissue>
    </source>
</reference>
<feature type="compositionally biased region" description="Low complexity" evidence="1">
    <location>
        <begin position="230"/>
        <end position="239"/>
    </location>
</feature>
<evidence type="ECO:0000256" key="1">
    <source>
        <dbReference type="SAM" id="MobiDB-lite"/>
    </source>
</evidence>
<feature type="compositionally biased region" description="Low complexity" evidence="1">
    <location>
        <begin position="390"/>
        <end position="401"/>
    </location>
</feature>